<dbReference type="PANTHER" id="PTHR10039">
    <property type="entry name" value="AMELOGENIN"/>
    <property type="match status" value="1"/>
</dbReference>
<dbReference type="EMBL" id="PPTA01000008">
    <property type="protein sequence ID" value="TFB01532.1"/>
    <property type="molecule type" value="Genomic_DNA"/>
</dbReference>
<dbReference type="PROSITE" id="PS50850">
    <property type="entry name" value="MFS"/>
    <property type="match status" value="1"/>
</dbReference>
<dbReference type="Pfam" id="PF24883">
    <property type="entry name" value="NPHP3_N"/>
    <property type="match status" value="1"/>
</dbReference>
<dbReference type="InterPro" id="IPR054471">
    <property type="entry name" value="GPIID_WHD"/>
</dbReference>
<comment type="caution">
    <text evidence="7">The sequence shown here is derived from an EMBL/GenBank/DDBJ whole genome shotgun (WGS) entry which is preliminary data.</text>
</comment>
<keyword evidence="3" id="KW-0853">WD repeat</keyword>
<accession>A0ABY2H1Y3</accession>
<keyword evidence="5" id="KW-0472">Membrane</keyword>
<keyword evidence="5" id="KW-0812">Transmembrane</keyword>
<dbReference type="InterPro" id="IPR015943">
    <property type="entry name" value="WD40/YVTN_repeat-like_dom_sf"/>
</dbReference>
<dbReference type="Pfam" id="PF07690">
    <property type="entry name" value="MFS_1"/>
    <property type="match status" value="1"/>
</dbReference>
<sequence>FKRFRRSKTQPKGGNDRKASDSSIPTLTVDGRSIDESVASADPLGSSSRPRSQSPAPAPAGLGLRVLHQPEFASLDIVFVHGLGGHSQKTWTKNHDPGLFWPEIWLPFEPDVGKARILTFGYEASWRGGAGISGITDFAKELLYEMRFSKDASGADIALGQNPIIFVVHSMGGLVVKKAYLLGLYDENYKDIVSSVSAIIFLSTPHRGTNLAETLNRVLAASFHSSKHFIADLNKNSTAIEELNEQFRHLAPRLSIWSFYETLATSIGPKKLMVLEKDSSVLGYPAEISRPLRADHHDVCKYSSPVDSNYLSVRNALKSLVTAFRSRAVREADVSEPENTTDIHDLFRNCHTSEEEYSRLRLEWIPDTCEWVFKESEVQQWMKPSMESHILWYTAPPASGKSMLAAFIISRLKDLGLDCEYFLFSYAEQRKRSVAASLKAIALQLAKDLPEFRKMLSGSSQASLGLESTDASLIWRNTFEKLLFRGGRSKPVYWVFDALDESDSPKSFLECLRGLSSARIPVKILVLSRNTNTLSVGFDRLSHANVQVSRMECSVHLHSKKDIQLLVESEIRHLGGSDHFRQQLTKTIMTRSEGNFLWTKLVLEEILRCDTEDNIREVLDDIPNDMISLYQRMERTLVDSTRKSNKPLIRTLLEWTICAQRSLGIQELSQALRPEFSGLFDLRRTIHDSCGQFLHVDGKGKVNILHHTAREYFTSTLDSQFYIDVRETHGKLFVRTLAQLEEEDLRWRLIQNQHALQASEPFLFYAAVNWPYHLAQSHSSSSEYLDLLVKFFQSPAVLAWIHALALLRRLEVLVRASKALASFVQRTRKQDVSKNPLLHRLSDLALLDEWIIDLVKLVGKFGPTLVTDPSVIYDMIPAFCPTKSAVHRQYYDPRSAKIKLLGTRELSWNDNLGRLVLQDEAQARTLACAGNHLAVLASTGVVHVWDSSNFTQVGQISHGEPVTAMALNDNGHKLVTYGLKTSKTWSVVSGKLLSSTANPPNTKAMVVTFADNDRKLLVGGDDNIIRHIHCDKMDEGWQVLNPALLKETGRIDGAIVSSPMCLSFSGDNSLVGVSYRGAPLSVWRLADGLCLNRCKRAKDFHNDQNRTTSNWFAVDRFTWNPVTNHIIGIYKNGSIFKWHHFSDENVEARVAADEIAASPNGKVFATSSSNGSVRVWNFAYFTVIYHLSSEDLVTGLAFSPDSGRFYDLRGGSINAWESSTLTRFLESEETVSDTNSEDQSFAAFSRHSESHVKPFEPVTALAAEPDGSSYCAGYEDGTVVRFQRGATEGVDFARFHNFLNVSHIQWSADAKHVAVADLAGDMQVKSVHRDVKGGDKVLSLPSPQIDLDGDNIEQLVFNTDSTLLLISTRKKSFVCSVNEGTVLCSLASDDAASLRQWLPHPTQTTLILAFGAHDVVTYTWDKLDSVGSSSYKELQNPGLKSQPSDDVEALAEGVVSTQLVSSIEAGREYTVTSAILTQDAKYVLLKTKTVTQDRKTSHRVSLFPIDGMHSEDACTKPPSTLGYLHIPPDISSHIKVPLGVLPGSKFIFLDHDLWLCSYFLEPISQNDTAESYDRLYFIPRDWVGSTSLDSCCMAKDGTLFWPKDDHVVLILSNLDEPRRTEEKPASTHIKDEKSAPISSDESLPAAAQPAEPYTIFSKAQLRRLQLLLGIATITSPLTATIYFPLLPLLREQFHASAQAINLTLTLYIIFQALSPALFGPLSDSLGRRPFFLLTLGLYVIANIGLAVNTSNYAVLLVLRAIQSLGASAAYAISFGVVADVCESSDRGRMLGPISMALNLGACVGPVVGGVVAYTSGSCMIDLLACLRIIFYKDTFLALWVHGSFYTVDYSFVAAVPDVYKEAYGYNDLQLGLTYLPRGVGIIMGSYCTGKMMDSNYRAVKRATGRADDVGNRITGGDLLAFPVELARTRFSLHLLTISTATIIGYGWAVERSAPAAALLVLQFIQGFWGTAFYTTYGALVVDGFPDRPGTAAAATSLTRCAMAAAGVARWIWGGGCDAAETQRDGVEEFEERNCS</sequence>
<feature type="non-terminal residue" evidence="7">
    <location>
        <position position="1"/>
    </location>
</feature>
<dbReference type="SUPFAM" id="SSF103473">
    <property type="entry name" value="MFS general substrate transporter"/>
    <property type="match status" value="1"/>
</dbReference>
<dbReference type="Pfam" id="PF22939">
    <property type="entry name" value="WHD_GPIID"/>
    <property type="match status" value="1"/>
</dbReference>
<dbReference type="InterPro" id="IPR036259">
    <property type="entry name" value="MFS_trans_sf"/>
</dbReference>
<feature type="transmembrane region" description="Helical" evidence="5">
    <location>
        <begin position="1666"/>
        <end position="1685"/>
    </location>
</feature>
<evidence type="ECO:0000256" key="4">
    <source>
        <dbReference type="SAM" id="MobiDB-lite"/>
    </source>
</evidence>
<feature type="transmembrane region" description="Helical" evidence="5">
    <location>
        <begin position="1790"/>
        <end position="1813"/>
    </location>
</feature>
<feature type="repeat" description="WD" evidence="3">
    <location>
        <begin position="1155"/>
        <end position="1177"/>
    </location>
</feature>
<evidence type="ECO:0000256" key="2">
    <source>
        <dbReference type="ARBA" id="ARBA00022737"/>
    </source>
</evidence>
<dbReference type="Gene3D" id="3.40.50.1820">
    <property type="entry name" value="alpha/beta hydrolase"/>
    <property type="match status" value="1"/>
</dbReference>
<comment type="subcellular location">
    <subcellularLocation>
        <location evidence="1">Membrane</location>
        <topology evidence="1">Multi-pass membrane protein</topology>
    </subcellularLocation>
</comment>
<dbReference type="SMART" id="SM00320">
    <property type="entry name" value="WD40"/>
    <property type="match status" value="4"/>
</dbReference>
<keyword evidence="5" id="KW-1133">Transmembrane helix</keyword>
<evidence type="ECO:0000256" key="1">
    <source>
        <dbReference type="ARBA" id="ARBA00004141"/>
    </source>
</evidence>
<dbReference type="InterPro" id="IPR056884">
    <property type="entry name" value="NPHP3-like_N"/>
</dbReference>
<feature type="compositionally biased region" description="Low complexity" evidence="4">
    <location>
        <begin position="46"/>
        <end position="55"/>
    </location>
</feature>
<organism evidence="7 8">
    <name type="scientific">Trichoderma ghanense</name>
    <dbReference type="NCBI Taxonomy" id="65468"/>
    <lineage>
        <taxon>Eukaryota</taxon>
        <taxon>Fungi</taxon>
        <taxon>Dikarya</taxon>
        <taxon>Ascomycota</taxon>
        <taxon>Pezizomycotina</taxon>
        <taxon>Sordariomycetes</taxon>
        <taxon>Hypocreomycetidae</taxon>
        <taxon>Hypocreales</taxon>
        <taxon>Hypocreaceae</taxon>
        <taxon>Trichoderma</taxon>
    </lineage>
</organism>
<keyword evidence="2" id="KW-0677">Repeat</keyword>
<evidence type="ECO:0000313" key="7">
    <source>
        <dbReference type="EMBL" id="TFB01532.1"/>
    </source>
</evidence>
<dbReference type="InterPro" id="IPR027417">
    <property type="entry name" value="P-loop_NTPase"/>
</dbReference>
<dbReference type="Gene3D" id="3.40.50.300">
    <property type="entry name" value="P-loop containing nucleotide triphosphate hydrolases"/>
    <property type="match status" value="1"/>
</dbReference>
<dbReference type="PANTHER" id="PTHR10039:SF16">
    <property type="entry name" value="GPI INOSITOL-DEACYLASE"/>
    <property type="match status" value="1"/>
</dbReference>
<dbReference type="InterPro" id="IPR011701">
    <property type="entry name" value="MFS"/>
</dbReference>
<dbReference type="RefSeq" id="XP_073557733.1">
    <property type="nucleotide sequence ID" value="XM_073703441.1"/>
</dbReference>
<feature type="region of interest" description="Disordered" evidence="4">
    <location>
        <begin position="1"/>
        <end position="61"/>
    </location>
</feature>
<protein>
    <submittedName>
        <fullName evidence="7">Transporter AQR1</fullName>
    </submittedName>
</protein>
<feature type="compositionally biased region" description="Basic and acidic residues" evidence="4">
    <location>
        <begin position="1618"/>
        <end position="1634"/>
    </location>
</feature>
<dbReference type="SUPFAM" id="SSF50998">
    <property type="entry name" value="Quinoprotein alcohol dehydrogenase-like"/>
    <property type="match status" value="1"/>
</dbReference>
<dbReference type="Gene3D" id="1.20.1720.10">
    <property type="entry name" value="Multidrug resistance protein D"/>
    <property type="match status" value="1"/>
</dbReference>
<dbReference type="InterPro" id="IPR029058">
    <property type="entry name" value="AB_hydrolase_fold"/>
</dbReference>
<feature type="transmembrane region" description="Helical" evidence="5">
    <location>
        <begin position="1753"/>
        <end position="1778"/>
    </location>
</feature>
<dbReference type="SUPFAM" id="SSF53474">
    <property type="entry name" value="alpha/beta-Hydrolases"/>
    <property type="match status" value="1"/>
</dbReference>
<dbReference type="InterPro" id="IPR001680">
    <property type="entry name" value="WD40_rpt"/>
</dbReference>
<dbReference type="InterPro" id="IPR020846">
    <property type="entry name" value="MFS_dom"/>
</dbReference>
<feature type="transmembrane region" description="Helical" evidence="5">
    <location>
        <begin position="1730"/>
        <end position="1747"/>
    </location>
</feature>
<dbReference type="GeneID" id="300577891"/>
<feature type="region of interest" description="Disordered" evidence="4">
    <location>
        <begin position="1618"/>
        <end position="1643"/>
    </location>
</feature>
<dbReference type="SUPFAM" id="SSF50978">
    <property type="entry name" value="WD40 repeat-like"/>
    <property type="match status" value="1"/>
</dbReference>
<dbReference type="SUPFAM" id="SSF52540">
    <property type="entry name" value="P-loop containing nucleoside triphosphate hydrolases"/>
    <property type="match status" value="1"/>
</dbReference>
<dbReference type="InterPro" id="IPR036322">
    <property type="entry name" value="WD40_repeat_dom_sf"/>
</dbReference>
<reference evidence="7 8" key="1">
    <citation type="submission" date="2018-01" db="EMBL/GenBank/DDBJ databases">
        <title>Genome characterization of the sugarcane-associated fungus Trichoderma ghanense CCMA-1212 and their application in lignocelulose bioconversion.</title>
        <authorList>
            <person name="Steindorff A.S."/>
            <person name="Mendes T.D."/>
            <person name="Vilela E.S.D."/>
            <person name="Rodrigues D.S."/>
            <person name="Formighieri E.F."/>
            <person name="Melo I.S."/>
            <person name="Favaro L.C.L."/>
        </authorList>
    </citation>
    <scope>NUCLEOTIDE SEQUENCE [LARGE SCALE GENOMIC DNA]</scope>
    <source>
        <strain evidence="7 8">CCMA-1212</strain>
    </source>
</reference>
<evidence type="ECO:0000256" key="3">
    <source>
        <dbReference type="PROSITE-ProRule" id="PRU00221"/>
    </source>
</evidence>
<evidence type="ECO:0000256" key="5">
    <source>
        <dbReference type="SAM" id="Phobius"/>
    </source>
</evidence>
<dbReference type="InterPro" id="IPR011047">
    <property type="entry name" value="Quinoprotein_ADH-like_sf"/>
</dbReference>
<dbReference type="Gene3D" id="2.130.10.10">
    <property type="entry name" value="YVTN repeat-like/Quinoprotein amine dehydrogenase"/>
    <property type="match status" value="3"/>
</dbReference>
<proteinExistence type="predicted"/>
<dbReference type="Pfam" id="PF00400">
    <property type="entry name" value="WD40"/>
    <property type="match status" value="1"/>
</dbReference>
<feature type="transmembrane region" description="Helical" evidence="5">
    <location>
        <begin position="1697"/>
        <end position="1718"/>
    </location>
</feature>
<keyword evidence="8" id="KW-1185">Reference proteome</keyword>
<feature type="domain" description="Major facilitator superfamily (MFS) profile" evidence="6">
    <location>
        <begin position="1664"/>
        <end position="2035"/>
    </location>
</feature>
<gene>
    <name evidence="7" type="ORF">CCMA1212_006207</name>
</gene>
<dbReference type="Proteomes" id="UP001642720">
    <property type="component" value="Unassembled WGS sequence"/>
</dbReference>
<name>A0ABY2H1Y3_9HYPO</name>
<evidence type="ECO:0000259" key="6">
    <source>
        <dbReference type="PROSITE" id="PS50850"/>
    </source>
</evidence>
<dbReference type="PROSITE" id="PS50082">
    <property type="entry name" value="WD_REPEATS_2"/>
    <property type="match status" value="1"/>
</dbReference>
<evidence type="ECO:0000313" key="8">
    <source>
        <dbReference type="Proteomes" id="UP001642720"/>
    </source>
</evidence>